<keyword evidence="2 8" id="KW-0820">tRNA-binding</keyword>
<evidence type="ECO:0000259" key="9">
    <source>
        <dbReference type="PROSITE" id="PS51165"/>
    </source>
</evidence>
<organism evidence="10 11">
    <name type="scientific">Stygiolobus caldivivus</name>
    <dbReference type="NCBI Taxonomy" id="2824673"/>
    <lineage>
        <taxon>Archaea</taxon>
        <taxon>Thermoproteota</taxon>
        <taxon>Thermoprotei</taxon>
        <taxon>Sulfolobales</taxon>
        <taxon>Sulfolobaceae</taxon>
        <taxon>Stygiolobus</taxon>
    </lineage>
</organism>
<dbReference type="RefSeq" id="WP_221289380.1">
    <property type="nucleotide sequence ID" value="NZ_AP024597.1"/>
</dbReference>
<evidence type="ECO:0000256" key="3">
    <source>
        <dbReference type="ARBA" id="ARBA00022679"/>
    </source>
</evidence>
<evidence type="ECO:0000313" key="10">
    <source>
        <dbReference type="EMBL" id="BCU69342.1"/>
    </source>
</evidence>
<dbReference type="InterPro" id="IPR003720">
    <property type="entry name" value="tRNA_STrfase"/>
</dbReference>
<keyword evidence="1 8" id="KW-0963">Cytoplasm</keyword>
<feature type="binding site" evidence="8">
    <location>
        <position position="274"/>
    </location>
    <ligand>
        <name>ATP</name>
        <dbReference type="ChEBI" id="CHEBI:30616"/>
    </ligand>
</feature>
<dbReference type="Gene3D" id="3.40.50.620">
    <property type="entry name" value="HUPs"/>
    <property type="match status" value="1"/>
</dbReference>
<dbReference type="GO" id="GO:0052837">
    <property type="term" value="P:thiazole biosynthetic process"/>
    <property type="evidence" value="ECO:0007669"/>
    <property type="project" value="TreeGrafter"/>
</dbReference>
<dbReference type="Pfam" id="PF22025">
    <property type="entry name" value="ThiI_fer"/>
    <property type="match status" value="1"/>
</dbReference>
<proteinExistence type="inferred from homology"/>
<comment type="caution">
    <text evidence="8">Lacks conserved residue(s) required for the propagation of feature annotation.</text>
</comment>
<dbReference type="InterPro" id="IPR014729">
    <property type="entry name" value="Rossmann-like_a/b/a_fold"/>
</dbReference>
<dbReference type="Gene3D" id="3.30.2130.30">
    <property type="match status" value="1"/>
</dbReference>
<evidence type="ECO:0000256" key="2">
    <source>
        <dbReference type="ARBA" id="ARBA00022555"/>
    </source>
</evidence>
<dbReference type="InterPro" id="IPR020536">
    <property type="entry name" value="ThiI_AANH"/>
</dbReference>
<comment type="catalytic activity">
    <reaction evidence="8">
        <text>[ThiS sulfur-carrier protein]-C-terminal Gly-Gly-AMP + S-sulfanyl-L-cysteinyl-[cysteine desulfurase] + AH2 = [ThiS sulfur-carrier protein]-C-terminal-Gly-aminoethanethioate + L-cysteinyl-[cysteine desulfurase] + A + AMP + 2 H(+)</text>
        <dbReference type="Rhea" id="RHEA:43340"/>
        <dbReference type="Rhea" id="RHEA-COMP:12157"/>
        <dbReference type="Rhea" id="RHEA-COMP:12158"/>
        <dbReference type="Rhea" id="RHEA-COMP:12910"/>
        <dbReference type="Rhea" id="RHEA-COMP:19908"/>
        <dbReference type="ChEBI" id="CHEBI:13193"/>
        <dbReference type="ChEBI" id="CHEBI:15378"/>
        <dbReference type="ChEBI" id="CHEBI:17499"/>
        <dbReference type="ChEBI" id="CHEBI:29950"/>
        <dbReference type="ChEBI" id="CHEBI:61963"/>
        <dbReference type="ChEBI" id="CHEBI:90618"/>
        <dbReference type="ChEBI" id="CHEBI:232372"/>
        <dbReference type="ChEBI" id="CHEBI:456215"/>
    </reaction>
</comment>
<evidence type="ECO:0000256" key="1">
    <source>
        <dbReference type="ARBA" id="ARBA00022490"/>
    </source>
</evidence>
<evidence type="ECO:0000256" key="5">
    <source>
        <dbReference type="ARBA" id="ARBA00022840"/>
    </source>
</evidence>
<feature type="binding site" evidence="8">
    <location>
        <position position="252"/>
    </location>
    <ligand>
        <name>ATP</name>
        <dbReference type="ChEBI" id="CHEBI:30616"/>
    </ligand>
</feature>
<feature type="binding site" evidence="8">
    <location>
        <position position="283"/>
    </location>
    <ligand>
        <name>ATP</name>
        <dbReference type="ChEBI" id="CHEBI:30616"/>
    </ligand>
</feature>
<dbReference type="EMBL" id="AP024597">
    <property type="protein sequence ID" value="BCU69342.1"/>
    <property type="molecule type" value="Genomic_DNA"/>
</dbReference>
<gene>
    <name evidence="8" type="primary">thiI</name>
    <name evidence="10" type="ORF">KN1_06390</name>
</gene>
<comment type="catalytic activity">
    <reaction evidence="8">
        <text>[ThiI sulfur-carrier protein]-S-sulfanyl-L-cysteine + a uridine in tRNA + 2 reduced [2Fe-2S]-[ferredoxin] + ATP + H(+) = [ThiI sulfur-carrier protein]-L-cysteine + a 4-thiouridine in tRNA + 2 oxidized [2Fe-2S]-[ferredoxin] + AMP + diphosphate</text>
        <dbReference type="Rhea" id="RHEA:24176"/>
        <dbReference type="Rhea" id="RHEA-COMP:10000"/>
        <dbReference type="Rhea" id="RHEA-COMP:10001"/>
        <dbReference type="Rhea" id="RHEA-COMP:13337"/>
        <dbReference type="Rhea" id="RHEA-COMP:13338"/>
        <dbReference type="Rhea" id="RHEA-COMP:13339"/>
        <dbReference type="Rhea" id="RHEA-COMP:13340"/>
        <dbReference type="ChEBI" id="CHEBI:15378"/>
        <dbReference type="ChEBI" id="CHEBI:29950"/>
        <dbReference type="ChEBI" id="CHEBI:30616"/>
        <dbReference type="ChEBI" id="CHEBI:33019"/>
        <dbReference type="ChEBI" id="CHEBI:33737"/>
        <dbReference type="ChEBI" id="CHEBI:33738"/>
        <dbReference type="ChEBI" id="CHEBI:61963"/>
        <dbReference type="ChEBI" id="CHEBI:65315"/>
        <dbReference type="ChEBI" id="CHEBI:136798"/>
        <dbReference type="ChEBI" id="CHEBI:456215"/>
        <dbReference type="EC" id="2.8.1.4"/>
    </reaction>
</comment>
<dbReference type="GO" id="GO:0002937">
    <property type="term" value="P:tRNA 4-thiouridine biosynthesis"/>
    <property type="evidence" value="ECO:0007669"/>
    <property type="project" value="TreeGrafter"/>
</dbReference>
<dbReference type="GO" id="GO:0000049">
    <property type="term" value="F:tRNA binding"/>
    <property type="evidence" value="ECO:0007669"/>
    <property type="project" value="UniProtKB-UniRule"/>
</dbReference>
<evidence type="ECO:0000313" key="11">
    <source>
        <dbReference type="Proteomes" id="UP000825123"/>
    </source>
</evidence>
<dbReference type="CDD" id="cd11716">
    <property type="entry name" value="THUMP_ThiI"/>
    <property type="match status" value="1"/>
</dbReference>
<dbReference type="GO" id="GO:0005524">
    <property type="term" value="F:ATP binding"/>
    <property type="evidence" value="ECO:0007669"/>
    <property type="project" value="UniProtKB-UniRule"/>
</dbReference>
<evidence type="ECO:0000256" key="4">
    <source>
        <dbReference type="ARBA" id="ARBA00022741"/>
    </source>
</evidence>
<dbReference type="GO" id="GO:0004810">
    <property type="term" value="F:CCA tRNA nucleotidyltransferase activity"/>
    <property type="evidence" value="ECO:0007669"/>
    <property type="project" value="InterPro"/>
</dbReference>
<dbReference type="PANTHER" id="PTHR43209">
    <property type="entry name" value="TRNA SULFURTRANSFERASE"/>
    <property type="match status" value="1"/>
</dbReference>
<keyword evidence="5 8" id="KW-0067">ATP-binding</keyword>
<dbReference type="GeneID" id="66162397"/>
<keyword evidence="3 8" id="KW-0808">Transferase</keyword>
<dbReference type="GO" id="GO:0005829">
    <property type="term" value="C:cytosol"/>
    <property type="evidence" value="ECO:0007669"/>
    <property type="project" value="TreeGrafter"/>
</dbReference>
<evidence type="ECO:0000256" key="6">
    <source>
        <dbReference type="ARBA" id="ARBA00022884"/>
    </source>
</evidence>
<keyword evidence="6 8" id="KW-0694">RNA-binding</keyword>
<dbReference type="SMART" id="SM00981">
    <property type="entry name" value="THUMP"/>
    <property type="match status" value="1"/>
</dbReference>
<feature type="domain" description="THUMP" evidence="9">
    <location>
        <begin position="52"/>
        <end position="154"/>
    </location>
</feature>
<dbReference type="InterPro" id="IPR054173">
    <property type="entry name" value="ThiI_fer"/>
</dbReference>
<dbReference type="UniPathway" id="UPA00060"/>
<comment type="function">
    <text evidence="8">Catalyzes the ATP-dependent transfer of a sulfur to tRNA to produce 4-thiouridine in position 8 of tRNAs, which functions as a near-UV photosensor. Also catalyzes the transfer of sulfur to the sulfur carrier protein ThiS, forming ThiS-thiocarboxylate. This is a step in the synthesis of thiazole, in the thiamine biosynthesis pathway. The sulfur is donated as persulfide by IscS.</text>
</comment>
<dbReference type="InterPro" id="IPR004114">
    <property type="entry name" value="THUMP_dom"/>
</dbReference>
<dbReference type="SUPFAM" id="SSF143437">
    <property type="entry name" value="THUMP domain-like"/>
    <property type="match status" value="1"/>
</dbReference>
<dbReference type="GO" id="GO:0009228">
    <property type="term" value="P:thiamine biosynthetic process"/>
    <property type="evidence" value="ECO:0007669"/>
    <property type="project" value="UniProtKB-KW"/>
</dbReference>
<sequence>MGIIIVRPSGELAIKSSYVRRIFIRKLVKNISTQITVSKWRVDQGYIILETEGDVSRLSYVFGISYFYVAEEINFSTIQELAHAAVEKFAELVRGKKFAVRVRRTGEHEFTSMDIAREVGKLLLPFSAGVDLENPEAIVHIDVIQNRAYLYSEEHQGPNGFPVGTTGKTVVLFSGGLDSPVATWMMMKRGAKPILLNVKLGGELQKNLVIDEIKVLSKWSGGEKLKVYFVDGLKISTYLSNVNKFLRVITLKRIMYKLADFLGRKTGAYSITTGESLSQVSSQTMKNLFVSEYGINRPVFRPLIGMDKEEIVSISRKIGTYELSSKMPEYCIISSKSTVRARLSEVLDNEKDINIDYKDLLDHAEVLEV</sequence>
<keyword evidence="7 8" id="KW-0784">Thiamine biosynthesis</keyword>
<feature type="binding site" evidence="8">
    <location>
        <begin position="172"/>
        <end position="173"/>
    </location>
    <ligand>
        <name>ATP</name>
        <dbReference type="ChEBI" id="CHEBI:30616"/>
    </ligand>
</feature>
<dbReference type="InterPro" id="IPR050102">
    <property type="entry name" value="tRNA_sulfurtransferase_ThiI"/>
</dbReference>
<comment type="pathway">
    <text evidence="8">Cofactor biosynthesis; thiamine diphosphate biosynthesis.</text>
</comment>
<keyword evidence="11" id="KW-1185">Reference proteome</keyword>
<dbReference type="EC" id="2.8.1.4" evidence="8"/>
<dbReference type="PANTHER" id="PTHR43209:SF1">
    <property type="entry name" value="TRNA SULFURTRANSFERASE"/>
    <property type="match status" value="1"/>
</dbReference>
<dbReference type="KEGG" id="csty:KN1_06390"/>
<dbReference type="GO" id="GO:0009229">
    <property type="term" value="P:thiamine diphosphate biosynthetic process"/>
    <property type="evidence" value="ECO:0007669"/>
    <property type="project" value="UniProtKB-UniRule"/>
</dbReference>
<dbReference type="InterPro" id="IPR049962">
    <property type="entry name" value="THUMP_ThiI"/>
</dbReference>
<evidence type="ECO:0000256" key="7">
    <source>
        <dbReference type="ARBA" id="ARBA00022977"/>
    </source>
</evidence>
<keyword evidence="4 8" id="KW-0547">Nucleotide-binding</keyword>
<dbReference type="PROSITE" id="PS51165">
    <property type="entry name" value="THUMP"/>
    <property type="match status" value="1"/>
</dbReference>
<dbReference type="Proteomes" id="UP000825123">
    <property type="component" value="Chromosome"/>
</dbReference>
<comment type="similarity">
    <text evidence="8">Belongs to the ThiI family.</text>
</comment>
<protein>
    <recommendedName>
        <fullName evidence="8">Probable tRNA sulfurtransferase</fullName>
        <ecNumber evidence="8">2.8.1.4</ecNumber>
    </recommendedName>
    <alternativeName>
        <fullName evidence="8">Sulfur carrier protein ThiS sulfurtransferase</fullName>
    </alternativeName>
    <alternativeName>
        <fullName evidence="8">Thiamine biosynthesis protein ThiI</fullName>
    </alternativeName>
    <alternativeName>
        <fullName evidence="8">tRNA 4-thiouridine synthase</fullName>
    </alternativeName>
</protein>
<dbReference type="SUPFAM" id="SSF52402">
    <property type="entry name" value="Adenine nucleotide alpha hydrolases-like"/>
    <property type="match status" value="1"/>
</dbReference>
<reference evidence="10 11" key="1">
    <citation type="submission" date="2021-04" db="EMBL/GenBank/DDBJ databases">
        <title>Complete genome sequence of Stygiolobus sp. KN-1.</title>
        <authorList>
            <person name="Nakamura K."/>
            <person name="Sakai H."/>
            <person name="Kurosawa N."/>
        </authorList>
    </citation>
    <scope>NUCLEOTIDE SEQUENCE [LARGE SCALE GENOMIC DNA]</scope>
    <source>
        <strain evidence="10 11">KN-1</strain>
    </source>
</reference>
<comment type="subcellular location">
    <subcellularLocation>
        <location evidence="8">Cytoplasm</location>
    </subcellularLocation>
</comment>
<dbReference type="Pfam" id="PF02926">
    <property type="entry name" value="THUMP"/>
    <property type="match status" value="1"/>
</dbReference>
<evidence type="ECO:0000256" key="8">
    <source>
        <dbReference type="HAMAP-Rule" id="MF_00021"/>
    </source>
</evidence>
<dbReference type="AlphaFoldDB" id="A0A8D5U4Y0"/>
<name>A0A8D5U4Y0_9CREN</name>
<dbReference type="HAMAP" id="MF_00021">
    <property type="entry name" value="ThiI"/>
    <property type="match status" value="1"/>
</dbReference>
<accession>A0A8D5U4Y0</accession>
<dbReference type="Pfam" id="PF02568">
    <property type="entry name" value="ThiI"/>
    <property type="match status" value="1"/>
</dbReference>
<dbReference type="GO" id="GO:0140741">
    <property type="term" value="F:tRNA-uracil-4 sulfurtransferase activity"/>
    <property type="evidence" value="ECO:0007669"/>
    <property type="project" value="UniProtKB-EC"/>
</dbReference>